<keyword evidence="5 6" id="KW-0472">Membrane</keyword>
<feature type="domain" description="ABC transporter" evidence="7">
    <location>
        <begin position="238"/>
        <end position="486"/>
    </location>
</feature>
<proteinExistence type="predicted"/>
<feature type="transmembrane region" description="Helical" evidence="6">
    <location>
        <begin position="87"/>
        <end position="106"/>
    </location>
</feature>
<evidence type="ECO:0000256" key="6">
    <source>
        <dbReference type="SAM" id="Phobius"/>
    </source>
</evidence>
<dbReference type="InterPro" id="IPR003439">
    <property type="entry name" value="ABC_transporter-like_ATP-bd"/>
</dbReference>
<feature type="transmembrane region" description="Helical" evidence="6">
    <location>
        <begin position="32"/>
        <end position="50"/>
    </location>
</feature>
<dbReference type="InterPro" id="IPR043428">
    <property type="entry name" value="LivM-like"/>
</dbReference>
<gene>
    <name evidence="8" type="ORF">D3871_27565</name>
</gene>
<accession>A0A3A3FN84</accession>
<dbReference type="GO" id="GO:0005524">
    <property type="term" value="F:ATP binding"/>
    <property type="evidence" value="ECO:0007669"/>
    <property type="project" value="InterPro"/>
</dbReference>
<dbReference type="EMBL" id="QYUO01000003">
    <property type="protein sequence ID" value="RJF92805.1"/>
    <property type="molecule type" value="Genomic_DNA"/>
</dbReference>
<dbReference type="Proteomes" id="UP000265955">
    <property type="component" value="Unassembled WGS sequence"/>
</dbReference>
<dbReference type="OrthoDB" id="9814461at2"/>
<dbReference type="InterPro" id="IPR001851">
    <property type="entry name" value="ABC_transp_permease"/>
</dbReference>
<dbReference type="CDD" id="cd06581">
    <property type="entry name" value="TM_PBP1_LivM_like"/>
    <property type="match status" value="1"/>
</dbReference>
<dbReference type="AlphaFoldDB" id="A0A3A3FN84"/>
<dbReference type="Pfam" id="PF00005">
    <property type="entry name" value="ABC_tran"/>
    <property type="match status" value="1"/>
</dbReference>
<keyword evidence="4 6" id="KW-1133">Transmembrane helix</keyword>
<dbReference type="PANTHER" id="PTHR30482:SF10">
    <property type="entry name" value="HIGH-AFFINITY BRANCHED-CHAIN AMINO ACID TRANSPORT PROTEIN BRAE"/>
    <property type="match status" value="1"/>
</dbReference>
<evidence type="ECO:0000256" key="5">
    <source>
        <dbReference type="ARBA" id="ARBA00023136"/>
    </source>
</evidence>
<dbReference type="SUPFAM" id="SSF52540">
    <property type="entry name" value="P-loop containing nucleoside triphosphate hydrolases"/>
    <property type="match status" value="1"/>
</dbReference>
<reference evidence="9" key="1">
    <citation type="submission" date="2018-09" db="EMBL/GenBank/DDBJ databases">
        <authorList>
            <person name="Zhu H."/>
        </authorList>
    </citation>
    <scope>NUCLEOTIDE SEQUENCE [LARGE SCALE GENOMIC DNA]</scope>
    <source>
        <strain evidence="9">K1R23-30</strain>
    </source>
</reference>
<evidence type="ECO:0000259" key="7">
    <source>
        <dbReference type="PROSITE" id="PS50893"/>
    </source>
</evidence>
<evidence type="ECO:0000313" key="8">
    <source>
        <dbReference type="EMBL" id="RJF92805.1"/>
    </source>
</evidence>
<organism evidence="8 9">
    <name type="scientific">Noviherbaspirillum saxi</name>
    <dbReference type="NCBI Taxonomy" id="2320863"/>
    <lineage>
        <taxon>Bacteria</taxon>
        <taxon>Pseudomonadati</taxon>
        <taxon>Pseudomonadota</taxon>
        <taxon>Betaproteobacteria</taxon>
        <taxon>Burkholderiales</taxon>
        <taxon>Oxalobacteraceae</taxon>
        <taxon>Noviherbaspirillum</taxon>
    </lineage>
</organism>
<name>A0A3A3FN84_9BURK</name>
<feature type="transmembrane region" description="Helical" evidence="6">
    <location>
        <begin position="217"/>
        <end position="237"/>
    </location>
</feature>
<dbReference type="GO" id="GO:0005886">
    <property type="term" value="C:plasma membrane"/>
    <property type="evidence" value="ECO:0007669"/>
    <property type="project" value="UniProtKB-SubCell"/>
</dbReference>
<evidence type="ECO:0000313" key="9">
    <source>
        <dbReference type="Proteomes" id="UP000265955"/>
    </source>
</evidence>
<feature type="transmembrane region" description="Helical" evidence="6">
    <location>
        <begin position="168"/>
        <end position="186"/>
    </location>
</feature>
<sequence>MPAATNAGLPMKGVVAVLLLGLLLPVVVHDEFILHSLIMVFYFAYLASAWNLMCGYVGQVSFGHSVFSGIGGYVSVLLLTAAGITPWLGMLVGGVLSAVVAVLIGYPTMRLRGPYFALTTIAFAEIIRIWFENTDTIFGIAIKGAEGLSVPLVGTDWTVFQFESKVPYYYIILVMLAIIVGMTAAMERSRLGACLKAIRGDRDAAESLGINPAKYTLMAYALSAFMTALGGSFYAMFIRYINPERNMGVELSIDMALMSIIGGQGTVIGPLVGALFLAPVAELSRTYLGGQLIGLHLVLYGLVLILAVLYLPKGLVHPLMRPWNVCKAGLARTFQLSKPFGGMSTRENLVVGGLVKNNDRRRSEAKADELLDFLGMSALARTDADDLTAFERRKVELGRALSTEPSLLLMDEVVAGATPQEAMIMVGLIKEIRNQGVTVLIIEHVMKVIMGLSDRVIVMHLGELIANGEPSSVVTQPDVLKAYFGGDYVEAGA</sequence>
<comment type="subcellular location">
    <subcellularLocation>
        <location evidence="1">Cell membrane</location>
        <topology evidence="1">Multi-pass membrane protein</topology>
    </subcellularLocation>
</comment>
<dbReference type="InterPro" id="IPR027417">
    <property type="entry name" value="P-loop_NTPase"/>
</dbReference>
<dbReference type="PROSITE" id="PS50893">
    <property type="entry name" value="ABC_TRANSPORTER_2"/>
    <property type="match status" value="1"/>
</dbReference>
<evidence type="ECO:0000256" key="4">
    <source>
        <dbReference type="ARBA" id="ARBA00022989"/>
    </source>
</evidence>
<feature type="transmembrane region" description="Helical" evidence="6">
    <location>
        <begin position="7"/>
        <end position="26"/>
    </location>
</feature>
<evidence type="ECO:0000256" key="3">
    <source>
        <dbReference type="ARBA" id="ARBA00022692"/>
    </source>
</evidence>
<feature type="transmembrane region" description="Helical" evidence="6">
    <location>
        <begin position="113"/>
        <end position="131"/>
    </location>
</feature>
<dbReference type="GO" id="GO:0015658">
    <property type="term" value="F:branched-chain amino acid transmembrane transporter activity"/>
    <property type="evidence" value="ECO:0007669"/>
    <property type="project" value="InterPro"/>
</dbReference>
<protein>
    <recommendedName>
        <fullName evidence="7">ABC transporter domain-containing protein</fullName>
    </recommendedName>
</protein>
<feature type="transmembrane region" description="Helical" evidence="6">
    <location>
        <begin position="62"/>
        <end position="81"/>
    </location>
</feature>
<keyword evidence="2" id="KW-1003">Cell membrane</keyword>
<dbReference type="PANTHER" id="PTHR30482">
    <property type="entry name" value="HIGH-AFFINITY BRANCHED-CHAIN AMINO ACID TRANSPORT SYSTEM PERMEASE"/>
    <property type="match status" value="1"/>
</dbReference>
<comment type="caution">
    <text evidence="8">The sequence shown here is derived from an EMBL/GenBank/DDBJ whole genome shotgun (WGS) entry which is preliminary data.</text>
</comment>
<dbReference type="Gene3D" id="3.40.50.300">
    <property type="entry name" value="P-loop containing nucleotide triphosphate hydrolases"/>
    <property type="match status" value="1"/>
</dbReference>
<feature type="transmembrane region" description="Helical" evidence="6">
    <location>
        <begin position="257"/>
        <end position="280"/>
    </location>
</feature>
<keyword evidence="3 6" id="KW-0812">Transmembrane</keyword>
<keyword evidence="9" id="KW-1185">Reference proteome</keyword>
<dbReference type="GO" id="GO:0016887">
    <property type="term" value="F:ATP hydrolysis activity"/>
    <property type="evidence" value="ECO:0007669"/>
    <property type="project" value="InterPro"/>
</dbReference>
<dbReference type="Pfam" id="PF02653">
    <property type="entry name" value="BPD_transp_2"/>
    <property type="match status" value="1"/>
</dbReference>
<evidence type="ECO:0000256" key="1">
    <source>
        <dbReference type="ARBA" id="ARBA00004651"/>
    </source>
</evidence>
<evidence type="ECO:0000256" key="2">
    <source>
        <dbReference type="ARBA" id="ARBA00022475"/>
    </source>
</evidence>
<feature type="transmembrane region" description="Helical" evidence="6">
    <location>
        <begin position="292"/>
        <end position="311"/>
    </location>
</feature>